<organism evidence="2 3">
    <name type="scientific">Dendrobium nobile</name>
    <name type="common">Orchid</name>
    <dbReference type="NCBI Taxonomy" id="94219"/>
    <lineage>
        <taxon>Eukaryota</taxon>
        <taxon>Viridiplantae</taxon>
        <taxon>Streptophyta</taxon>
        <taxon>Embryophyta</taxon>
        <taxon>Tracheophyta</taxon>
        <taxon>Spermatophyta</taxon>
        <taxon>Magnoliopsida</taxon>
        <taxon>Liliopsida</taxon>
        <taxon>Asparagales</taxon>
        <taxon>Orchidaceae</taxon>
        <taxon>Epidendroideae</taxon>
        <taxon>Malaxideae</taxon>
        <taxon>Dendrobiinae</taxon>
        <taxon>Dendrobium</taxon>
    </lineage>
</organism>
<dbReference type="CDD" id="cd09272">
    <property type="entry name" value="RNase_HI_RT_Ty1"/>
    <property type="match status" value="1"/>
</dbReference>
<dbReference type="OrthoDB" id="414945at2759"/>
<dbReference type="PANTHER" id="PTHR11439">
    <property type="entry name" value="GAG-POL-RELATED RETROTRANSPOSON"/>
    <property type="match status" value="1"/>
</dbReference>
<proteinExistence type="predicted"/>
<sequence length="300" mass="33883">MPTIRVLLIISLHRGWPIHQFDINNAFLHGDLQEDVYMKQPQGFIDPQQPDHVCKLRKALYGLKQAPRQWFHKLTYFLQAFGFHFSKADPSLLIYDKNGTQLQTFSLKQLDNANLFLGIQIQTSATGLFLHQAHYARDIIHSAGLDSSKPVITPISPKEIKSSTDSQPYDNPTFYRQIAGSLQYLTVTRPDIAFATNIICQHMHSPTISDFKRLKRLIRYIKGTQSYGMQISKGALTLTAYADANWASNSEDRKSISGFSAYLGPNLISWSVKKQSTVAKSSTEAEYRALAAVTSDVIWL</sequence>
<evidence type="ECO:0000313" key="2">
    <source>
        <dbReference type="EMBL" id="KAI0527489.1"/>
    </source>
</evidence>
<dbReference type="Proteomes" id="UP000829196">
    <property type="component" value="Unassembled WGS sequence"/>
</dbReference>
<name>A0A8T3C5S0_DENNO</name>
<evidence type="ECO:0000313" key="3">
    <source>
        <dbReference type="Proteomes" id="UP000829196"/>
    </source>
</evidence>
<keyword evidence="3" id="KW-1185">Reference proteome</keyword>
<gene>
    <name evidence="2" type="ORF">KFK09_003090</name>
</gene>
<dbReference type="EMBL" id="JAGYWB010000003">
    <property type="protein sequence ID" value="KAI0527489.1"/>
    <property type="molecule type" value="Genomic_DNA"/>
</dbReference>
<comment type="caution">
    <text evidence="2">The sequence shown here is derived from an EMBL/GenBank/DDBJ whole genome shotgun (WGS) entry which is preliminary data.</text>
</comment>
<dbReference type="Pfam" id="PF07727">
    <property type="entry name" value="RVT_2"/>
    <property type="match status" value="1"/>
</dbReference>
<feature type="domain" description="Reverse transcriptase Ty1/copia-type" evidence="1">
    <location>
        <begin position="3"/>
        <end position="91"/>
    </location>
</feature>
<accession>A0A8T3C5S0</accession>
<protein>
    <recommendedName>
        <fullName evidence="1">Reverse transcriptase Ty1/copia-type domain-containing protein</fullName>
    </recommendedName>
</protein>
<dbReference type="AlphaFoldDB" id="A0A8T3C5S0"/>
<evidence type="ECO:0000259" key="1">
    <source>
        <dbReference type="Pfam" id="PF07727"/>
    </source>
</evidence>
<reference evidence="2" key="1">
    <citation type="journal article" date="2022" name="Front. Genet.">
        <title>Chromosome-Scale Assembly of the Dendrobium nobile Genome Provides Insights Into the Molecular Mechanism of the Biosynthesis of the Medicinal Active Ingredient of Dendrobium.</title>
        <authorList>
            <person name="Xu Q."/>
            <person name="Niu S.-C."/>
            <person name="Li K.-L."/>
            <person name="Zheng P.-J."/>
            <person name="Zhang X.-J."/>
            <person name="Jia Y."/>
            <person name="Liu Y."/>
            <person name="Niu Y.-X."/>
            <person name="Yu L.-H."/>
            <person name="Chen D.-F."/>
            <person name="Zhang G.-Q."/>
        </authorList>
    </citation>
    <scope>NUCLEOTIDE SEQUENCE</scope>
    <source>
        <tissue evidence="2">Leaf</tissue>
    </source>
</reference>
<dbReference type="PANTHER" id="PTHR11439:SF463">
    <property type="entry name" value="REVERSE TRANSCRIPTASE TY1_COPIA-TYPE DOMAIN-CONTAINING PROTEIN"/>
    <property type="match status" value="1"/>
</dbReference>
<dbReference type="InterPro" id="IPR043502">
    <property type="entry name" value="DNA/RNA_pol_sf"/>
</dbReference>
<dbReference type="SUPFAM" id="SSF56672">
    <property type="entry name" value="DNA/RNA polymerases"/>
    <property type="match status" value="1"/>
</dbReference>
<dbReference type="InterPro" id="IPR013103">
    <property type="entry name" value="RVT_2"/>
</dbReference>